<dbReference type="InterPro" id="IPR007159">
    <property type="entry name" value="SpoVT-AbrB_dom"/>
</dbReference>
<reference evidence="11" key="1">
    <citation type="submission" date="2020-06" db="EMBL/GenBank/DDBJ databases">
        <title>REHAB project genomes.</title>
        <authorList>
            <person name="Shaw L.P."/>
        </authorList>
    </citation>
    <scope>NUCLEOTIDE SEQUENCE [LARGE SCALE GENOMIC DNA]</scope>
    <source>
        <strain evidence="11">RHBSTW-00938</strain>
    </source>
</reference>
<evidence type="ECO:0000256" key="4">
    <source>
        <dbReference type="ARBA" id="ARBA00022801"/>
    </source>
</evidence>
<dbReference type="PROSITE" id="PS51740">
    <property type="entry name" value="SPOVT_ABRB"/>
    <property type="match status" value="1"/>
</dbReference>
<dbReference type="AlphaFoldDB" id="A0AAP9QV65"/>
<keyword evidence="2 7" id="KW-0540">Nuclease</keyword>
<evidence type="ECO:0000256" key="7">
    <source>
        <dbReference type="HAMAP-Rule" id="MF_01193"/>
    </source>
</evidence>
<dbReference type="GO" id="GO:0016788">
    <property type="term" value="F:hydrolase activity, acting on ester bonds"/>
    <property type="evidence" value="ECO:0007669"/>
    <property type="project" value="InterPro"/>
</dbReference>
<evidence type="ECO:0000256" key="1">
    <source>
        <dbReference type="ARBA" id="ARBA00022490"/>
    </source>
</evidence>
<evidence type="ECO:0000259" key="9">
    <source>
        <dbReference type="PROSITE" id="PS51740"/>
    </source>
</evidence>
<dbReference type="HAMAP" id="MF_01193">
    <property type="entry name" value="Endoribonucl_SymE"/>
    <property type="match status" value="1"/>
</dbReference>
<keyword evidence="1 7" id="KW-0963">Cytoplasm</keyword>
<dbReference type="GO" id="GO:0005737">
    <property type="term" value="C:cytoplasm"/>
    <property type="evidence" value="ECO:0007669"/>
    <property type="project" value="UniProtKB-SubCell"/>
</dbReference>
<dbReference type="EMBL" id="CP055904">
    <property type="protein sequence ID" value="QMR39393.1"/>
    <property type="molecule type" value="Genomic_DNA"/>
</dbReference>
<dbReference type="EC" id="3.1.-.-" evidence="7"/>
<evidence type="ECO:0000256" key="2">
    <source>
        <dbReference type="ARBA" id="ARBA00022722"/>
    </source>
</evidence>
<dbReference type="GO" id="GO:0004521">
    <property type="term" value="F:RNA endonuclease activity"/>
    <property type="evidence" value="ECO:0007669"/>
    <property type="project" value="UniProtKB-UniRule"/>
</dbReference>
<accession>A0AAP9QV65</accession>
<comment type="subcellular location">
    <subcellularLocation>
        <location evidence="7">Cytoplasm</location>
    </subcellularLocation>
</comment>
<keyword evidence="4 7" id="KW-0378">Hydrolase</keyword>
<dbReference type="GO" id="GO:0016070">
    <property type="term" value="P:RNA metabolic process"/>
    <property type="evidence" value="ECO:0007669"/>
    <property type="project" value="InterPro"/>
</dbReference>
<protein>
    <recommendedName>
        <fullName evidence="7">Endoribonuclease SymE</fullName>
        <ecNumber evidence="7">3.1.-.-</ecNumber>
    </recommendedName>
</protein>
<feature type="domain" description="SpoVT-AbrB" evidence="9">
    <location>
        <begin position="29"/>
        <end position="74"/>
    </location>
</feature>
<name>A0AAP9QV65_KLEAE</name>
<gene>
    <name evidence="7 10" type="primary">symE</name>
    <name evidence="10" type="ORF">HV331_07795</name>
</gene>
<dbReference type="InterPro" id="IPR020883">
    <property type="entry name" value="TypeI_TA_SymE"/>
</dbReference>
<evidence type="ECO:0000256" key="8">
    <source>
        <dbReference type="PROSITE-ProRule" id="PRU01076"/>
    </source>
</evidence>
<evidence type="ECO:0000313" key="10">
    <source>
        <dbReference type="EMBL" id="QMR39393.1"/>
    </source>
</evidence>
<evidence type="ECO:0000256" key="6">
    <source>
        <dbReference type="ARBA" id="ARBA00023125"/>
    </source>
</evidence>
<organism evidence="10 11">
    <name type="scientific">Klebsiella aerogenes</name>
    <name type="common">Enterobacter aerogenes</name>
    <dbReference type="NCBI Taxonomy" id="548"/>
    <lineage>
        <taxon>Bacteria</taxon>
        <taxon>Pseudomonadati</taxon>
        <taxon>Pseudomonadota</taxon>
        <taxon>Gammaproteobacteria</taxon>
        <taxon>Enterobacterales</taxon>
        <taxon>Enterobacteriaceae</taxon>
        <taxon>Klebsiella/Raoultella group</taxon>
        <taxon>Klebsiella</taxon>
    </lineage>
</organism>
<keyword evidence="3 7" id="KW-0255">Endonuclease</keyword>
<proteinExistence type="inferred from homology"/>
<dbReference type="NCBIfam" id="NF010128">
    <property type="entry name" value="PRK13605.1"/>
    <property type="match status" value="1"/>
</dbReference>
<dbReference type="Proteomes" id="UP000514462">
    <property type="component" value="Chromosome"/>
</dbReference>
<evidence type="ECO:0000256" key="5">
    <source>
        <dbReference type="ARBA" id="ARBA00022884"/>
    </source>
</evidence>
<dbReference type="InterPro" id="IPR014944">
    <property type="entry name" value="Toxin_SymE-like"/>
</dbReference>
<keyword evidence="5 7" id="KW-0694">RNA-binding</keyword>
<evidence type="ECO:0000313" key="11">
    <source>
        <dbReference type="Proteomes" id="UP000514462"/>
    </source>
</evidence>
<keyword evidence="6 8" id="KW-0238">DNA-binding</keyword>
<dbReference type="GO" id="GO:0003677">
    <property type="term" value="F:DNA binding"/>
    <property type="evidence" value="ECO:0007669"/>
    <property type="project" value="UniProtKB-UniRule"/>
</dbReference>
<evidence type="ECO:0000256" key="3">
    <source>
        <dbReference type="ARBA" id="ARBA00022759"/>
    </source>
</evidence>
<dbReference type="RefSeq" id="WP_045394778.1">
    <property type="nucleotide sequence ID" value="NZ_CP055904.1"/>
</dbReference>
<dbReference type="GO" id="GO:0003723">
    <property type="term" value="F:RNA binding"/>
    <property type="evidence" value="ECO:0007669"/>
    <property type="project" value="UniProtKB-KW"/>
</dbReference>
<sequence length="108" mass="12021">MTDRDCSVDSFDPEVLPVNNRELTVSYASRYPDYQRIPAVTMKGQWLEAAGFTTGSKVEVRVMEGCIVLTAKSQEPELEAALRQASKLSARKQKQIAEFIGVIGGKRR</sequence>
<dbReference type="Pfam" id="PF08845">
    <property type="entry name" value="SymE_toxin"/>
    <property type="match status" value="1"/>
</dbReference>
<comment type="function">
    <text evidence="7">Involved in the degradation and recycling of damaged RNA. It is itself a target for degradation by the ATP-dependent protease Lon.</text>
</comment>
<comment type="similarity">
    <text evidence="7">Belongs to the SymE family.</text>
</comment>